<reference evidence="4 5" key="1">
    <citation type="submission" date="2015-09" db="EMBL/GenBank/DDBJ databases">
        <title>Sorangium comparison.</title>
        <authorList>
            <person name="Zaburannyi N."/>
            <person name="Bunk B."/>
            <person name="Overmann J."/>
            <person name="Mueller R."/>
        </authorList>
    </citation>
    <scope>NUCLEOTIDE SEQUENCE [LARGE SCALE GENOMIC DNA]</scope>
    <source>
        <strain evidence="4 5">So ceGT47</strain>
    </source>
</reference>
<dbReference type="InterPro" id="IPR027417">
    <property type="entry name" value="P-loop_NTPase"/>
</dbReference>
<accession>A0A4P2QBT6</accession>
<dbReference type="Proteomes" id="UP000295781">
    <property type="component" value="Chromosome"/>
</dbReference>
<dbReference type="AlphaFoldDB" id="A0A4P2QBT6"/>
<protein>
    <recommendedName>
        <fullName evidence="3">STAS domain-containing protein</fullName>
    </recommendedName>
</protein>
<evidence type="ECO:0000256" key="1">
    <source>
        <dbReference type="ARBA" id="ARBA00022741"/>
    </source>
</evidence>
<keyword evidence="1" id="KW-0547">Nucleotide-binding</keyword>
<gene>
    <name evidence="4" type="ORF">SOCEGT47_077610</name>
</gene>
<dbReference type="InterPro" id="IPR002645">
    <property type="entry name" value="STAS_dom"/>
</dbReference>
<dbReference type="RefSeq" id="WP_165373560.1">
    <property type="nucleotide sequence ID" value="NZ_CP012670.1"/>
</dbReference>
<sequence>MSRRTIRLHTFCSVKGGVGKSTLATVCAKLLAARGRVPVLVDCDLTGTSLADGLRLRSPAVTLLDDGSINLEAPPTGEMLTVEQTRALRAQRRDALRRDGQTWRDRPHPPPYFNDPLNYAFLTRRPARVDALLWRHERDDRVLYLPSSSTHDDVIQSVEWFFGQPFDWARSLAWTLDGLAQQVPALSDVVVDLPPGIWGLPHEALVLVSTLLREEPMPDDYPPWHAGPIRWVPNPFLVTSRDPNDILPALEYVARQRARVSTLKPVVNRDTEGLNALRSMARARVGPLLEAAGLHETIERVAEMSGLARLFWDGNVTVDETVDEALREVRKTLRLEEEP</sequence>
<dbReference type="Pfam" id="PF10609">
    <property type="entry name" value="ParA"/>
    <property type="match status" value="1"/>
</dbReference>
<dbReference type="SUPFAM" id="SSF52540">
    <property type="entry name" value="P-loop containing nucleoside triphosphate hydrolases"/>
    <property type="match status" value="1"/>
</dbReference>
<dbReference type="Gene3D" id="3.40.50.300">
    <property type="entry name" value="P-loop containing nucleotide triphosphate hydrolases"/>
    <property type="match status" value="1"/>
</dbReference>
<name>A0A4P2QBT6_SORCE</name>
<dbReference type="GO" id="GO:0005524">
    <property type="term" value="F:ATP binding"/>
    <property type="evidence" value="ECO:0007669"/>
    <property type="project" value="UniProtKB-KW"/>
</dbReference>
<evidence type="ECO:0000259" key="3">
    <source>
        <dbReference type="PROSITE" id="PS50801"/>
    </source>
</evidence>
<evidence type="ECO:0000313" key="5">
    <source>
        <dbReference type="Proteomes" id="UP000295781"/>
    </source>
</evidence>
<organism evidence="4 5">
    <name type="scientific">Sorangium cellulosum</name>
    <name type="common">Polyangium cellulosum</name>
    <dbReference type="NCBI Taxonomy" id="56"/>
    <lineage>
        <taxon>Bacteria</taxon>
        <taxon>Pseudomonadati</taxon>
        <taxon>Myxococcota</taxon>
        <taxon>Polyangia</taxon>
        <taxon>Polyangiales</taxon>
        <taxon>Polyangiaceae</taxon>
        <taxon>Sorangium</taxon>
    </lineage>
</organism>
<dbReference type="PROSITE" id="PS50801">
    <property type="entry name" value="STAS"/>
    <property type="match status" value="1"/>
</dbReference>
<proteinExistence type="predicted"/>
<keyword evidence="2" id="KW-0067">ATP-binding</keyword>
<evidence type="ECO:0000313" key="4">
    <source>
        <dbReference type="EMBL" id="AUX27180.1"/>
    </source>
</evidence>
<dbReference type="EMBL" id="CP012670">
    <property type="protein sequence ID" value="AUX27180.1"/>
    <property type="molecule type" value="Genomic_DNA"/>
</dbReference>
<evidence type="ECO:0000256" key="2">
    <source>
        <dbReference type="ARBA" id="ARBA00022840"/>
    </source>
</evidence>
<dbReference type="InterPro" id="IPR033756">
    <property type="entry name" value="YlxH/NBP35"/>
</dbReference>
<feature type="domain" description="STAS" evidence="3">
    <location>
        <begin position="270"/>
        <end position="329"/>
    </location>
</feature>